<dbReference type="AlphaFoldDB" id="A0A1M7YWJ2"/>
<evidence type="ECO:0000313" key="2">
    <source>
        <dbReference type="Proteomes" id="UP000184600"/>
    </source>
</evidence>
<dbReference type="EMBL" id="FRFG01000031">
    <property type="protein sequence ID" value="SHO57049.1"/>
    <property type="molecule type" value="Genomic_DNA"/>
</dbReference>
<sequence length="36" mass="4057">MNNPMAKHCHHLVLQNELTELEAEMAGYLKELGYGA</sequence>
<evidence type="ECO:0000313" key="1">
    <source>
        <dbReference type="EMBL" id="SHO57049.1"/>
    </source>
</evidence>
<protein>
    <submittedName>
        <fullName evidence="1">Uncharacterized protein</fullName>
    </submittedName>
</protein>
<dbReference type="Proteomes" id="UP000184600">
    <property type="component" value="Unassembled WGS sequence"/>
</dbReference>
<keyword evidence="2" id="KW-1185">Reference proteome</keyword>
<proteinExistence type="predicted"/>
<name>A0A1M7YWJ2_9VIBR</name>
<reference evidence="2" key="1">
    <citation type="submission" date="2016-12" db="EMBL/GenBank/DDBJ databases">
        <authorList>
            <person name="Rodrigo-Torres L."/>
            <person name="Arahal R.D."/>
            <person name="Lucena T."/>
        </authorList>
    </citation>
    <scope>NUCLEOTIDE SEQUENCE [LARGE SCALE GENOMIC DNA]</scope>
</reference>
<gene>
    <name evidence="1" type="ORF">VQ7734_02818</name>
</gene>
<organism evidence="1 2">
    <name type="scientific">Vibrio quintilis</name>
    <dbReference type="NCBI Taxonomy" id="1117707"/>
    <lineage>
        <taxon>Bacteria</taxon>
        <taxon>Pseudomonadati</taxon>
        <taxon>Pseudomonadota</taxon>
        <taxon>Gammaproteobacteria</taxon>
        <taxon>Vibrionales</taxon>
        <taxon>Vibrionaceae</taxon>
        <taxon>Vibrio</taxon>
    </lineage>
</organism>
<accession>A0A1M7YWJ2</accession>